<feature type="region of interest" description="Disordered" evidence="1">
    <location>
        <begin position="56"/>
        <end position="75"/>
    </location>
</feature>
<evidence type="ECO:0000313" key="3">
    <source>
        <dbReference type="Proteomes" id="UP000027222"/>
    </source>
</evidence>
<feature type="non-terminal residue" evidence="2">
    <location>
        <position position="230"/>
    </location>
</feature>
<dbReference type="AlphaFoldDB" id="A0A067S5Z5"/>
<sequence>MLIWIKGCLNPKEMRSKLLDGNSKWVQNVINYLESCHTGDFQTGTQEEVNKNVSENSKLSDYHDPTQTVPDPPPPKCKKMHEVVSETCKACQQNVTWRQKFQNIIDDLLLKSNVHNCERGQKKDGTRRKNKTFTGCRDNKWNRCKARFPRTVVENSHIDDTGAIHLKKREPWINTFSPVVTYLYRCNTDVTSLSSGTAIKAVVLYVSDYITKSTLKTHTIFDSIKSVFHK</sequence>
<keyword evidence="3" id="KW-1185">Reference proteome</keyword>
<evidence type="ECO:0000256" key="1">
    <source>
        <dbReference type="SAM" id="MobiDB-lite"/>
    </source>
</evidence>
<organism evidence="2 3">
    <name type="scientific">Galerina marginata (strain CBS 339.88)</name>
    <dbReference type="NCBI Taxonomy" id="685588"/>
    <lineage>
        <taxon>Eukaryota</taxon>
        <taxon>Fungi</taxon>
        <taxon>Dikarya</taxon>
        <taxon>Basidiomycota</taxon>
        <taxon>Agaricomycotina</taxon>
        <taxon>Agaricomycetes</taxon>
        <taxon>Agaricomycetidae</taxon>
        <taxon>Agaricales</taxon>
        <taxon>Agaricineae</taxon>
        <taxon>Strophariaceae</taxon>
        <taxon>Galerina</taxon>
    </lineage>
</organism>
<dbReference type="Proteomes" id="UP000027222">
    <property type="component" value="Unassembled WGS sequence"/>
</dbReference>
<gene>
    <name evidence="2" type="ORF">GALMADRAFT_18748</name>
</gene>
<proteinExistence type="predicted"/>
<dbReference type="STRING" id="685588.A0A067S5Z5"/>
<reference evidence="3" key="1">
    <citation type="journal article" date="2014" name="Proc. Natl. Acad. Sci. U.S.A.">
        <title>Extensive sampling of basidiomycete genomes demonstrates inadequacy of the white-rot/brown-rot paradigm for wood decay fungi.</title>
        <authorList>
            <person name="Riley R."/>
            <person name="Salamov A.A."/>
            <person name="Brown D.W."/>
            <person name="Nagy L.G."/>
            <person name="Floudas D."/>
            <person name="Held B.W."/>
            <person name="Levasseur A."/>
            <person name="Lombard V."/>
            <person name="Morin E."/>
            <person name="Otillar R."/>
            <person name="Lindquist E.A."/>
            <person name="Sun H."/>
            <person name="LaButti K.M."/>
            <person name="Schmutz J."/>
            <person name="Jabbour D."/>
            <person name="Luo H."/>
            <person name="Baker S.E."/>
            <person name="Pisabarro A.G."/>
            <person name="Walton J.D."/>
            <person name="Blanchette R.A."/>
            <person name="Henrissat B."/>
            <person name="Martin F."/>
            <person name="Cullen D."/>
            <person name="Hibbett D.S."/>
            <person name="Grigoriev I.V."/>
        </authorList>
    </citation>
    <scope>NUCLEOTIDE SEQUENCE [LARGE SCALE GENOMIC DNA]</scope>
    <source>
        <strain evidence="3">CBS 339.88</strain>
    </source>
</reference>
<dbReference type="EMBL" id="KL142425">
    <property type="protein sequence ID" value="KDR66270.1"/>
    <property type="molecule type" value="Genomic_DNA"/>
</dbReference>
<protein>
    <submittedName>
        <fullName evidence="2">Uncharacterized protein</fullName>
    </submittedName>
</protein>
<evidence type="ECO:0000313" key="2">
    <source>
        <dbReference type="EMBL" id="KDR66270.1"/>
    </source>
</evidence>
<accession>A0A067S5Z5</accession>
<dbReference type="HOGENOM" id="CLU_034012_0_0_1"/>
<dbReference type="OrthoDB" id="3229882at2759"/>
<name>A0A067S5Z5_GALM3</name>